<evidence type="ECO:0000313" key="3">
    <source>
        <dbReference type="Proteomes" id="UP000295578"/>
    </source>
</evidence>
<dbReference type="OrthoDB" id="4255734at2"/>
<dbReference type="GO" id="GO:0003677">
    <property type="term" value="F:DNA binding"/>
    <property type="evidence" value="ECO:0007669"/>
    <property type="project" value="InterPro"/>
</dbReference>
<proteinExistence type="predicted"/>
<dbReference type="InterPro" id="IPR010982">
    <property type="entry name" value="Lambda_DNA-bd_dom_sf"/>
</dbReference>
<dbReference type="Proteomes" id="UP000295578">
    <property type="component" value="Unassembled WGS sequence"/>
</dbReference>
<sequence>MPLEFWFSESISQALAIWDWPTILIAINRDTKATQSAIATQTGLSQASVSRLMAGRSGGQTIETALKIIDRLGAPRTLAGITPRGLSHITSRIDDRETVEASTGGNVKRREFSSKLVLAGLAIPLLGSAHTKATTGDVDVVTGLERPADAVADLWALDSRHGGAALADLAEARLASILGQLKHVTIKPSAEPFVHAVIGEVTSAAAWFAFERGDLARAEGLLKDGLYSAYCANDTKLRLQILDTMAMVCNAKGRPANAASVAQSALDASQHADLQLRSLLSMRAAVAHARLHDETDYERLKGQAWDLLGKAAVRPDRDEWFRFFGEDEMRGLEALAQASLDHHALSAELLDGITATMAPRNRAFYRVCQATALARSGDITSSVDVFHSNLPLLTEMTSARIAKKTRRFAAALHGSPSQVAQETRRMALNLIGASSHA</sequence>
<protein>
    <recommendedName>
        <fullName evidence="1">HTH cro/C1-type domain-containing protein</fullName>
    </recommendedName>
</protein>
<dbReference type="SUPFAM" id="SSF47413">
    <property type="entry name" value="lambda repressor-like DNA-binding domains"/>
    <property type="match status" value="1"/>
</dbReference>
<reference evidence="2 3" key="1">
    <citation type="submission" date="2019-03" db="EMBL/GenBank/DDBJ databases">
        <title>Draft genome sequences of novel Actinobacteria.</title>
        <authorList>
            <person name="Sahin N."/>
            <person name="Ay H."/>
            <person name="Saygin H."/>
        </authorList>
    </citation>
    <scope>NUCLEOTIDE SEQUENCE [LARGE SCALE GENOMIC DNA]</scope>
    <source>
        <strain evidence="2 3">DSM 45941</strain>
    </source>
</reference>
<dbReference type="EMBL" id="SMKY01000211">
    <property type="protein sequence ID" value="TDD72117.1"/>
    <property type="molecule type" value="Genomic_DNA"/>
</dbReference>
<feature type="domain" description="HTH cro/C1-type" evidence="1">
    <location>
        <begin position="34"/>
        <end position="78"/>
    </location>
</feature>
<name>A0A4V2YT23_9ACTN</name>
<organism evidence="2 3">
    <name type="scientific">Actinomadura darangshiensis</name>
    <dbReference type="NCBI Taxonomy" id="705336"/>
    <lineage>
        <taxon>Bacteria</taxon>
        <taxon>Bacillati</taxon>
        <taxon>Actinomycetota</taxon>
        <taxon>Actinomycetes</taxon>
        <taxon>Streptosporangiales</taxon>
        <taxon>Thermomonosporaceae</taxon>
        <taxon>Actinomadura</taxon>
    </lineage>
</organism>
<dbReference type="InterPro" id="IPR001387">
    <property type="entry name" value="Cro/C1-type_HTH"/>
</dbReference>
<dbReference type="PROSITE" id="PS50943">
    <property type="entry name" value="HTH_CROC1"/>
    <property type="match status" value="1"/>
</dbReference>
<gene>
    <name evidence="2" type="ORF">E1293_33115</name>
</gene>
<dbReference type="RefSeq" id="WP_132201647.1">
    <property type="nucleotide sequence ID" value="NZ_SMKY01000211.1"/>
</dbReference>
<evidence type="ECO:0000259" key="1">
    <source>
        <dbReference type="PROSITE" id="PS50943"/>
    </source>
</evidence>
<evidence type="ECO:0000313" key="2">
    <source>
        <dbReference type="EMBL" id="TDD72117.1"/>
    </source>
</evidence>
<keyword evidence="3" id="KW-1185">Reference proteome</keyword>
<comment type="caution">
    <text evidence="2">The sequence shown here is derived from an EMBL/GenBank/DDBJ whole genome shotgun (WGS) entry which is preliminary data.</text>
</comment>
<dbReference type="AlphaFoldDB" id="A0A4V2YT23"/>
<accession>A0A4V2YT23</accession>
<dbReference type="Gene3D" id="1.10.260.40">
    <property type="entry name" value="lambda repressor-like DNA-binding domains"/>
    <property type="match status" value="1"/>
</dbReference>